<keyword evidence="4" id="KW-1185">Reference proteome</keyword>
<reference evidence="3" key="1">
    <citation type="submission" date="2022-11" db="EMBL/GenBank/DDBJ databases">
        <authorList>
            <person name="Coimbra C."/>
        </authorList>
    </citation>
    <scope>NUCLEOTIDE SEQUENCE</scope>
    <source>
        <strain evidence="3">Jales19</strain>
    </source>
</reference>
<dbReference type="RefSeq" id="WP_269906993.1">
    <property type="nucleotide sequence ID" value="NZ_JAPFQA010000010.1"/>
</dbReference>
<gene>
    <name evidence="3" type="ORF">OOJ09_20810</name>
</gene>
<dbReference type="PANTHER" id="PTHR31901:SF9">
    <property type="entry name" value="GH3 DOMAIN-CONTAINING PROTEIN"/>
    <property type="match status" value="1"/>
</dbReference>
<evidence type="ECO:0000313" key="3">
    <source>
        <dbReference type="EMBL" id="MCZ8546638.1"/>
    </source>
</evidence>
<dbReference type="Pfam" id="PF23572">
    <property type="entry name" value="GH3_C"/>
    <property type="match status" value="1"/>
</dbReference>
<evidence type="ECO:0000313" key="4">
    <source>
        <dbReference type="Proteomes" id="UP001152178"/>
    </source>
</evidence>
<dbReference type="InterPro" id="IPR055378">
    <property type="entry name" value="GH3_C"/>
</dbReference>
<dbReference type="EMBL" id="JAPFQA010000010">
    <property type="protein sequence ID" value="MCZ8546638.1"/>
    <property type="molecule type" value="Genomic_DNA"/>
</dbReference>
<proteinExistence type="predicted"/>
<sequence length="530" mass="57416">MVTEAWARIAAETAAAEAGFRARLGDVEATQRAVLRRLVDANAATVFGSDHNFAKASSAEAFRDLVPIGDYEAFSPYMDRVIGGAENVLTVEPVRFLEQTGGSSGGSKYIPYTDTGLQAFTDCLYPWLADLIRRRPGVTQGHSYFSLSPIGRDANERVGAHRLGSPVPFAYFGALRDSLIELSAVPMELRLLTDFAAWQRQTCLRLLAAEDLALIWVWSPTYLTEILRALRRDAGGLLRELASSLGATQPADAVRRRIATLEAALGGAEGKLSAIWPRLDTISCWTDASSSGFAAELQAQFPEAFIQSKGLMSTEAAVSFPHGDGAGCILASQSGFFEFVDDNAGSLFAWQLEAGRSYRLIVTTGSGLYRYDTRDMVEVTGFTGDTPRLRFIGRAGMVSDLCGEKLTEAFVARCLDEVGVDRRTYALLVAVATPHPHYRLFVEADASGQAVELTGESLDHALGANPQYEYARRIGQLGPLRAAGIDDLYGRLKRHRLKCGTSIAGMKPPILLSQSDAAFLAALDDRDPVL</sequence>
<dbReference type="PANTHER" id="PTHR31901">
    <property type="entry name" value="GH3 DOMAIN-CONTAINING PROTEIN"/>
    <property type="match status" value="1"/>
</dbReference>
<dbReference type="Pfam" id="PF03321">
    <property type="entry name" value="GH3"/>
    <property type="match status" value="1"/>
</dbReference>
<dbReference type="Proteomes" id="UP001152178">
    <property type="component" value="Unassembled WGS sequence"/>
</dbReference>
<organism evidence="3 4">
    <name type="scientific">Mesorhizobium qingshengii</name>
    <dbReference type="NCBI Taxonomy" id="1165689"/>
    <lineage>
        <taxon>Bacteria</taxon>
        <taxon>Pseudomonadati</taxon>
        <taxon>Pseudomonadota</taxon>
        <taxon>Alphaproteobacteria</taxon>
        <taxon>Hyphomicrobiales</taxon>
        <taxon>Phyllobacteriaceae</taxon>
        <taxon>Mesorhizobium</taxon>
    </lineage>
</organism>
<dbReference type="Pfam" id="PF23571">
    <property type="entry name" value="GH3_M"/>
    <property type="match status" value="1"/>
</dbReference>
<dbReference type="SUPFAM" id="SSF56801">
    <property type="entry name" value="Acetyl-CoA synthetase-like"/>
    <property type="match status" value="1"/>
</dbReference>
<comment type="caution">
    <text evidence="3">The sequence shown here is derived from an EMBL/GenBank/DDBJ whole genome shotgun (WGS) entry which is preliminary data.</text>
</comment>
<accession>A0ABT4QYJ3</accession>
<evidence type="ECO:0000259" key="1">
    <source>
        <dbReference type="Pfam" id="PF23571"/>
    </source>
</evidence>
<dbReference type="InterPro" id="IPR004993">
    <property type="entry name" value="GH3"/>
</dbReference>
<name>A0ABT4QYJ3_9HYPH</name>
<feature type="domain" description="GH3 middle" evidence="1">
    <location>
        <begin position="329"/>
        <end position="394"/>
    </location>
</feature>
<feature type="domain" description="GH3 C-terminal" evidence="2">
    <location>
        <begin position="423"/>
        <end position="514"/>
    </location>
</feature>
<protein>
    <submittedName>
        <fullName evidence="3">GH3 auxin-responsive promoter family protein</fullName>
    </submittedName>
</protein>
<dbReference type="InterPro" id="IPR055377">
    <property type="entry name" value="GH3_M"/>
</dbReference>
<evidence type="ECO:0000259" key="2">
    <source>
        <dbReference type="Pfam" id="PF23572"/>
    </source>
</evidence>